<dbReference type="RefSeq" id="XP_003835600.1">
    <property type="nucleotide sequence ID" value="XM_003835552.1"/>
</dbReference>
<dbReference type="OMA" id="YFIARSH"/>
<keyword evidence="5" id="KW-1185">Reference proteome</keyword>
<feature type="coiled-coil region" evidence="1">
    <location>
        <begin position="149"/>
        <end position="176"/>
    </location>
</feature>
<reference evidence="5" key="1">
    <citation type="journal article" date="2011" name="Nat. Commun.">
        <title>Effector diversification within compartments of the Leptosphaeria maculans genome affected by Repeat-Induced Point mutations.</title>
        <authorList>
            <person name="Rouxel T."/>
            <person name="Grandaubert J."/>
            <person name="Hane J.K."/>
            <person name="Hoede C."/>
            <person name="van de Wouw A.P."/>
            <person name="Couloux A."/>
            <person name="Dominguez V."/>
            <person name="Anthouard V."/>
            <person name="Bally P."/>
            <person name="Bourras S."/>
            <person name="Cozijnsen A.J."/>
            <person name="Ciuffetti L.M."/>
            <person name="Degrave A."/>
            <person name="Dilmaghani A."/>
            <person name="Duret L."/>
            <person name="Fudal I."/>
            <person name="Goodwin S.B."/>
            <person name="Gout L."/>
            <person name="Glaser N."/>
            <person name="Linglin J."/>
            <person name="Kema G.H.J."/>
            <person name="Lapalu N."/>
            <person name="Lawrence C.B."/>
            <person name="May K."/>
            <person name="Meyer M."/>
            <person name="Ollivier B."/>
            <person name="Poulain J."/>
            <person name="Schoch C.L."/>
            <person name="Simon A."/>
            <person name="Spatafora J.W."/>
            <person name="Stachowiak A."/>
            <person name="Turgeon B.G."/>
            <person name="Tyler B.M."/>
            <person name="Vincent D."/>
            <person name="Weissenbach J."/>
            <person name="Amselem J."/>
            <person name="Quesneville H."/>
            <person name="Oliver R.P."/>
            <person name="Wincker P."/>
            <person name="Balesdent M.-H."/>
            <person name="Howlett B.J."/>
        </authorList>
    </citation>
    <scope>NUCLEOTIDE SEQUENCE [LARGE SCALE GENOMIC DNA]</scope>
    <source>
        <strain evidence="5">JN3 / isolate v23.1.3 / race Av1-4-5-6-7-8</strain>
    </source>
</reference>
<dbReference type="InterPro" id="IPR039327">
    <property type="entry name" value="CON7-like"/>
</dbReference>
<dbReference type="VEuPathDB" id="FungiDB:LEMA_P049410.1"/>
<accession>E5R4W2</accession>
<organism evidence="5">
    <name type="scientific">Leptosphaeria maculans (strain JN3 / isolate v23.1.3 / race Av1-4-5-6-7-8)</name>
    <name type="common">Blackleg fungus</name>
    <name type="synonym">Phoma lingam</name>
    <dbReference type="NCBI Taxonomy" id="985895"/>
    <lineage>
        <taxon>Eukaryota</taxon>
        <taxon>Fungi</taxon>
        <taxon>Dikarya</taxon>
        <taxon>Ascomycota</taxon>
        <taxon>Pezizomycotina</taxon>
        <taxon>Dothideomycetes</taxon>
        <taxon>Pleosporomycetidae</taxon>
        <taxon>Pleosporales</taxon>
        <taxon>Pleosporineae</taxon>
        <taxon>Leptosphaeriaceae</taxon>
        <taxon>Plenodomus</taxon>
        <taxon>Plenodomus lingam/Leptosphaeria maculans species complex</taxon>
    </lineage>
</organism>
<dbReference type="GO" id="GO:0006355">
    <property type="term" value="P:regulation of DNA-templated transcription"/>
    <property type="evidence" value="ECO:0007669"/>
    <property type="project" value="InterPro"/>
</dbReference>
<proteinExistence type="predicted"/>
<evidence type="ECO:0000259" key="3">
    <source>
        <dbReference type="Pfam" id="PF17111"/>
    </source>
</evidence>
<feature type="region of interest" description="Disordered" evidence="2">
    <location>
        <begin position="331"/>
        <end position="378"/>
    </location>
</feature>
<dbReference type="EMBL" id="FP929083">
    <property type="protein sequence ID" value="CBX92235.1"/>
    <property type="molecule type" value="Genomic_DNA"/>
</dbReference>
<dbReference type="STRING" id="985895.E5R4W2"/>
<evidence type="ECO:0000313" key="4">
    <source>
        <dbReference type="EMBL" id="CBX92235.1"/>
    </source>
</evidence>
<evidence type="ECO:0000256" key="2">
    <source>
        <dbReference type="SAM" id="MobiDB-lite"/>
    </source>
</evidence>
<feature type="domain" description="Azaphilone pigments biosynthesis cluster protein L N-terminal" evidence="3">
    <location>
        <begin position="2"/>
        <end position="150"/>
    </location>
</feature>
<protein>
    <submittedName>
        <fullName evidence="4">Predicted protein</fullName>
    </submittedName>
</protein>
<dbReference type="HOGENOM" id="CLU_036917_0_0_1"/>
<keyword evidence="1" id="KW-0175">Coiled coil</keyword>
<dbReference type="AlphaFoldDB" id="E5R4W2"/>
<evidence type="ECO:0000313" key="5">
    <source>
        <dbReference type="Proteomes" id="UP000002668"/>
    </source>
</evidence>
<feature type="region of interest" description="Disordered" evidence="2">
    <location>
        <begin position="292"/>
        <end position="316"/>
    </location>
</feature>
<dbReference type="InParanoid" id="E5R4W2"/>
<dbReference type="Pfam" id="PF17111">
    <property type="entry name" value="PigL_N"/>
    <property type="match status" value="1"/>
</dbReference>
<gene>
    <name evidence="4" type="ORF">LEMA_P049410.1</name>
</gene>
<feature type="compositionally biased region" description="Low complexity" evidence="2">
    <location>
        <begin position="297"/>
        <end position="316"/>
    </location>
</feature>
<dbReference type="OrthoDB" id="5431013at2759"/>
<dbReference type="PANTHER" id="PTHR36167">
    <property type="entry name" value="C2H2 FINGER DOMAIN TRANSCRIPTION FACTOR (EUROFUNG)-RELATED"/>
    <property type="match status" value="1"/>
</dbReference>
<evidence type="ECO:0000256" key="1">
    <source>
        <dbReference type="SAM" id="Coils"/>
    </source>
</evidence>
<name>E5R4W2_LEPMJ</name>
<dbReference type="GeneID" id="13284553"/>
<dbReference type="PANTHER" id="PTHR36167:SF4">
    <property type="entry name" value="FUNGAL N-TERMINAL DOMAIN-CONTAINING PROTEIN"/>
    <property type="match status" value="1"/>
</dbReference>
<dbReference type="InterPro" id="IPR031348">
    <property type="entry name" value="PigL_N"/>
</dbReference>
<dbReference type="eggNOG" id="ENOG502SVHP">
    <property type="taxonomic scope" value="Eukaryota"/>
</dbReference>
<sequence>MAEVLGLVASVIQVAGAGLKLSQTLYQYADGVATADRRIKDIAKEVQLTSLVIDELGNVFRRDETVRLISKTAVTTAEETMKECSAVFAEIETTLAKSKKGRMGKWTLPFRDNKIELLRSHIEKLKSTLQLLMQVLLHAFQVTSNQLDRAAEARQREELRELLELQKQATKRYEDSLRDFSISDGSTMVDDDDRSEDKDTDDLSATNVGLVTVSAIESTITPDTLAVCMQHAQSLLQDIQSLKQVLEQNGQGADHSNHHQTLLGSYLQTRAHLDKILLGTSPSNRKISSVIKSSPLTSPSQTRITTSQTQTQITTSPAPALKFSNISASRRRIPPRTTPLQPHAPPSLLTSAHPRFPETPGPGISLEESSELHGGMQGHRSYQEYDVRCFDSGGLVPDEQVGVPCGAVFGGGEEVVVVEGEEEVDELVKLWTNIGRGGGVGV</sequence>
<dbReference type="Proteomes" id="UP000002668">
    <property type="component" value="Genome"/>
</dbReference>